<reference evidence="2 3" key="1">
    <citation type="journal article" date="2019" name="Int. J. Syst. Evol. Microbiol.">
        <title>The Global Catalogue of Microorganisms (GCM) 10K type strain sequencing project: providing services to taxonomists for standard genome sequencing and annotation.</title>
        <authorList>
            <consortium name="The Broad Institute Genomics Platform"/>
            <consortium name="The Broad Institute Genome Sequencing Center for Infectious Disease"/>
            <person name="Wu L."/>
            <person name="Ma J."/>
        </authorList>
    </citation>
    <scope>NUCLEOTIDE SEQUENCE [LARGE SCALE GENOMIC DNA]</scope>
    <source>
        <strain evidence="2 3">JCM 14307</strain>
    </source>
</reference>
<comment type="caution">
    <text evidence="2">The sequence shown here is derived from an EMBL/GenBank/DDBJ whole genome shotgun (WGS) entry which is preliminary data.</text>
</comment>
<name>A0ABN2H008_9ACTN</name>
<protein>
    <submittedName>
        <fullName evidence="2">Uncharacterized protein</fullName>
    </submittedName>
</protein>
<feature type="coiled-coil region" evidence="1">
    <location>
        <begin position="23"/>
        <end position="50"/>
    </location>
</feature>
<sequence>MSTAVTDLASTALKLQKTASTQRSEAEIRAADASVELERAERAARAAARAAQIAGITNGREFTTLLHGLTEEVRVARQSAEAAVRDGGDALAAWVEYRRLRAENQGKWRILGGKYTEVTGNEPPPGAWGPEIHDPSRPGAIEPFQTFVTNVVLALELAERERSTYDMQNALFDNDD</sequence>
<dbReference type="Proteomes" id="UP001500280">
    <property type="component" value="Unassembled WGS sequence"/>
</dbReference>
<organism evidence="2 3">
    <name type="scientific">Kribbella yunnanensis</name>
    <dbReference type="NCBI Taxonomy" id="190194"/>
    <lineage>
        <taxon>Bacteria</taxon>
        <taxon>Bacillati</taxon>
        <taxon>Actinomycetota</taxon>
        <taxon>Actinomycetes</taxon>
        <taxon>Propionibacteriales</taxon>
        <taxon>Kribbellaceae</taxon>
        <taxon>Kribbella</taxon>
    </lineage>
</organism>
<evidence type="ECO:0000313" key="2">
    <source>
        <dbReference type="EMBL" id="GAA1679640.1"/>
    </source>
</evidence>
<dbReference type="RefSeq" id="WP_344149613.1">
    <property type="nucleotide sequence ID" value="NZ_BAAANF010000008.1"/>
</dbReference>
<dbReference type="EMBL" id="BAAANF010000008">
    <property type="protein sequence ID" value="GAA1679640.1"/>
    <property type="molecule type" value="Genomic_DNA"/>
</dbReference>
<keyword evidence="3" id="KW-1185">Reference proteome</keyword>
<keyword evidence="1" id="KW-0175">Coiled coil</keyword>
<proteinExistence type="predicted"/>
<evidence type="ECO:0000256" key="1">
    <source>
        <dbReference type="SAM" id="Coils"/>
    </source>
</evidence>
<gene>
    <name evidence="2" type="ORF">GCM10009745_24450</name>
</gene>
<accession>A0ABN2H008</accession>
<evidence type="ECO:0000313" key="3">
    <source>
        <dbReference type="Proteomes" id="UP001500280"/>
    </source>
</evidence>